<protein>
    <submittedName>
        <fullName evidence="2">Uncharacterized protein</fullName>
    </submittedName>
</protein>
<accession>M1DYU5</accession>
<reference evidence="3" key="1">
    <citation type="journal article" date="2011" name="Nature">
        <title>Genome sequence and analysis of the tuber crop potato.</title>
        <authorList>
            <consortium name="The Potato Genome Sequencing Consortium"/>
        </authorList>
    </citation>
    <scope>NUCLEOTIDE SEQUENCE [LARGE SCALE GENOMIC DNA]</scope>
    <source>
        <strain evidence="3">cv. DM1-3 516 R44</strain>
    </source>
</reference>
<organism evidence="2 3">
    <name type="scientific">Solanum tuberosum</name>
    <name type="common">Potato</name>
    <dbReference type="NCBI Taxonomy" id="4113"/>
    <lineage>
        <taxon>Eukaryota</taxon>
        <taxon>Viridiplantae</taxon>
        <taxon>Streptophyta</taxon>
        <taxon>Embryophyta</taxon>
        <taxon>Tracheophyta</taxon>
        <taxon>Spermatophyta</taxon>
        <taxon>Magnoliopsida</taxon>
        <taxon>eudicotyledons</taxon>
        <taxon>Gunneridae</taxon>
        <taxon>Pentapetalae</taxon>
        <taxon>asterids</taxon>
        <taxon>lamiids</taxon>
        <taxon>Solanales</taxon>
        <taxon>Solanaceae</taxon>
        <taxon>Solanoideae</taxon>
        <taxon>Solaneae</taxon>
        <taxon>Solanum</taxon>
    </lineage>
</organism>
<dbReference type="PaxDb" id="4113-PGSC0003DMT400096608"/>
<dbReference type="Gramene" id="PGSC0003DMT400096608">
    <property type="protein sequence ID" value="PGSC0003DMT400096608"/>
    <property type="gene ID" value="PGSC0003DMG400046179"/>
</dbReference>
<feature type="region of interest" description="Disordered" evidence="1">
    <location>
        <begin position="85"/>
        <end position="134"/>
    </location>
</feature>
<keyword evidence="3" id="KW-1185">Reference proteome</keyword>
<dbReference type="HOGENOM" id="CLU_073464_1_0_1"/>
<evidence type="ECO:0000313" key="3">
    <source>
        <dbReference type="Proteomes" id="UP000011115"/>
    </source>
</evidence>
<reference evidence="2" key="2">
    <citation type="submission" date="2015-06" db="UniProtKB">
        <authorList>
            <consortium name="EnsemblPlants"/>
        </authorList>
    </citation>
    <scope>IDENTIFICATION</scope>
    <source>
        <strain evidence="2">DM1-3 516 R44</strain>
    </source>
</reference>
<feature type="compositionally biased region" description="Basic and acidic residues" evidence="1">
    <location>
        <begin position="87"/>
        <end position="103"/>
    </location>
</feature>
<name>M1DYU5_SOLTU</name>
<dbReference type="InParanoid" id="M1DYU5"/>
<evidence type="ECO:0000313" key="2">
    <source>
        <dbReference type="EnsemblPlants" id="PGSC0003DMT400096608"/>
    </source>
</evidence>
<dbReference type="Proteomes" id="UP000011115">
    <property type="component" value="Unassembled WGS sequence"/>
</dbReference>
<sequence>MERSNRQIAEWYRDAVLDHRKLQTWRMLKAKAKRLKCGMYLKSGDWRSKYPLAEEVGEPDLDLRWTHGILKLESVKIGEPMSKLVNRRQDMARPKVADRDISPSKRAKGIKINEDAATSKAKATKLPTTGGKGK</sequence>
<proteinExistence type="predicted"/>
<evidence type="ECO:0000256" key="1">
    <source>
        <dbReference type="SAM" id="MobiDB-lite"/>
    </source>
</evidence>
<dbReference type="AlphaFoldDB" id="M1DYU5"/>
<dbReference type="EnsemblPlants" id="PGSC0003DMT400096608">
    <property type="protein sequence ID" value="PGSC0003DMT400096608"/>
    <property type="gene ID" value="PGSC0003DMG400046179"/>
</dbReference>